<name>A0AAX4H5M0_9ASCO</name>
<reference evidence="2 3" key="1">
    <citation type="submission" date="2023-10" db="EMBL/GenBank/DDBJ databases">
        <title>Draft Genome Sequence of Candida saopaulonensis from a very Premature Infant with Sepsis.</title>
        <authorList>
            <person name="Ning Y."/>
            <person name="Dai R."/>
            <person name="Xiao M."/>
            <person name="Xu Y."/>
            <person name="Yan Q."/>
            <person name="Zhang L."/>
        </authorList>
    </citation>
    <scope>NUCLEOTIDE SEQUENCE [LARGE SCALE GENOMIC DNA]</scope>
    <source>
        <strain evidence="2 3">19XY460</strain>
    </source>
</reference>
<proteinExistence type="predicted"/>
<dbReference type="GO" id="GO:0043332">
    <property type="term" value="C:mating projection tip"/>
    <property type="evidence" value="ECO:0007669"/>
    <property type="project" value="TreeGrafter"/>
</dbReference>
<dbReference type="InterPro" id="IPR033481">
    <property type="entry name" value="Dni1/Fig1"/>
</dbReference>
<dbReference type="PANTHER" id="PTHR28092">
    <property type="entry name" value="FACTOR-INDUCED GENE 1 PROTEIN"/>
    <property type="match status" value="1"/>
</dbReference>
<sequence>MCILIYSIFSHYCSDMFSITSLLTAFPFFALVISVFLLGFLLIGGASINSAYSSVYLLKASFNQTSPLLVQAANSSVTGITIKANYMALCVSSTNQLMCSPSKNLTALQEATTISNGPVNFSLVTVAEALTQVCKPYLLVTSIVLLLLLLVFVIWIGLPFVPGKAMASRIALGFTGLTVVVWGLGAMLQQQGVEGAREFILVASMEMVIVLRGGRAHAMAWTAFSFVLAAFLCLGIGSIRSYYLARSMEKF</sequence>
<dbReference type="KEGG" id="asau:88172127"/>
<feature type="transmembrane region" description="Helical" evidence="1">
    <location>
        <begin position="137"/>
        <end position="158"/>
    </location>
</feature>
<evidence type="ECO:0000256" key="1">
    <source>
        <dbReference type="SAM" id="Phobius"/>
    </source>
</evidence>
<feature type="transmembrane region" description="Helical" evidence="1">
    <location>
        <begin position="16"/>
        <end position="43"/>
    </location>
</feature>
<dbReference type="Pfam" id="PF12351">
    <property type="entry name" value="Fig1"/>
    <property type="match status" value="1"/>
</dbReference>
<organism evidence="2 3">
    <name type="scientific">Australozyma saopauloensis</name>
    <dbReference type="NCBI Taxonomy" id="291208"/>
    <lineage>
        <taxon>Eukaryota</taxon>
        <taxon>Fungi</taxon>
        <taxon>Dikarya</taxon>
        <taxon>Ascomycota</taxon>
        <taxon>Saccharomycotina</taxon>
        <taxon>Pichiomycetes</taxon>
        <taxon>Metschnikowiaceae</taxon>
        <taxon>Australozyma</taxon>
    </lineage>
</organism>
<dbReference type="GO" id="GO:0016020">
    <property type="term" value="C:membrane"/>
    <property type="evidence" value="ECO:0007669"/>
    <property type="project" value="InterPro"/>
</dbReference>
<feature type="transmembrane region" description="Helical" evidence="1">
    <location>
        <begin position="170"/>
        <end position="188"/>
    </location>
</feature>
<feature type="transmembrane region" description="Helical" evidence="1">
    <location>
        <begin position="220"/>
        <end position="243"/>
    </location>
</feature>
<dbReference type="PANTHER" id="PTHR28092:SF1">
    <property type="entry name" value="FACTOR-INDUCED GENE 1 PROTEIN"/>
    <property type="match status" value="1"/>
</dbReference>
<evidence type="ECO:0000313" key="2">
    <source>
        <dbReference type="EMBL" id="WPK23813.1"/>
    </source>
</evidence>
<accession>A0AAX4H5M0</accession>
<protein>
    <submittedName>
        <fullName evidence="2">Uncharacterized protein</fullName>
    </submittedName>
</protein>
<dbReference type="EMBL" id="CP138894">
    <property type="protein sequence ID" value="WPK23813.1"/>
    <property type="molecule type" value="Genomic_DNA"/>
</dbReference>
<keyword evidence="1" id="KW-0472">Membrane</keyword>
<keyword evidence="3" id="KW-1185">Reference proteome</keyword>
<dbReference type="Proteomes" id="UP001338582">
    <property type="component" value="Chromosome 1"/>
</dbReference>
<dbReference type="GeneID" id="88172127"/>
<gene>
    <name evidence="2" type="ORF">PUMCH_001059</name>
</gene>
<keyword evidence="1" id="KW-0812">Transmembrane</keyword>
<dbReference type="GO" id="GO:0000747">
    <property type="term" value="P:conjugation with cellular fusion"/>
    <property type="evidence" value="ECO:0007669"/>
    <property type="project" value="TreeGrafter"/>
</dbReference>
<dbReference type="RefSeq" id="XP_062876199.1">
    <property type="nucleotide sequence ID" value="XM_063020129.1"/>
</dbReference>
<evidence type="ECO:0000313" key="3">
    <source>
        <dbReference type="Proteomes" id="UP001338582"/>
    </source>
</evidence>
<dbReference type="AlphaFoldDB" id="A0AAX4H5M0"/>
<keyword evidence="1" id="KW-1133">Transmembrane helix</keyword>